<dbReference type="OrthoDB" id="6078042at2759"/>
<keyword evidence="1 3" id="KW-0479">Metal-binding</keyword>
<feature type="domain" description="RING-type" evidence="5">
    <location>
        <begin position="529"/>
        <end position="570"/>
    </location>
</feature>
<dbReference type="InterPro" id="IPR001841">
    <property type="entry name" value="Znf_RING"/>
</dbReference>
<evidence type="ECO:0000259" key="5">
    <source>
        <dbReference type="PROSITE" id="PS50089"/>
    </source>
</evidence>
<proteinExistence type="predicted"/>
<dbReference type="PROSITE" id="PS51065">
    <property type="entry name" value="NHR"/>
    <property type="match status" value="1"/>
</dbReference>
<evidence type="ECO:0000256" key="3">
    <source>
        <dbReference type="PROSITE-ProRule" id="PRU00175"/>
    </source>
</evidence>
<reference evidence="7 8" key="1">
    <citation type="submission" date="2019-07" db="EMBL/GenBank/DDBJ databases">
        <title>Draft genome assembly of a fouling barnacle, Amphibalanus amphitrite (Darwin, 1854): The first reference genome for Thecostraca.</title>
        <authorList>
            <person name="Kim W."/>
        </authorList>
    </citation>
    <scope>NUCLEOTIDE SEQUENCE [LARGE SCALE GENOMIC DNA]</scope>
    <source>
        <strain evidence="7">SNU_AA5</strain>
        <tissue evidence="7">Soma without cirri and trophi</tissue>
    </source>
</reference>
<dbReference type="GO" id="GO:0008270">
    <property type="term" value="F:zinc ion binding"/>
    <property type="evidence" value="ECO:0007669"/>
    <property type="project" value="UniProtKB-KW"/>
</dbReference>
<feature type="domain" description="NHR" evidence="6">
    <location>
        <begin position="20"/>
        <end position="186"/>
    </location>
</feature>
<evidence type="ECO:0000256" key="4">
    <source>
        <dbReference type="SAM" id="MobiDB-lite"/>
    </source>
</evidence>
<dbReference type="Pfam" id="PF07177">
    <property type="entry name" value="Neuralized"/>
    <property type="match status" value="2"/>
</dbReference>
<keyword evidence="1 3" id="KW-0863">Zinc-finger</keyword>
<dbReference type="GO" id="GO:0061630">
    <property type="term" value="F:ubiquitin protein ligase activity"/>
    <property type="evidence" value="ECO:0007669"/>
    <property type="project" value="TreeGrafter"/>
</dbReference>
<dbReference type="InterPro" id="IPR043136">
    <property type="entry name" value="B30.2/SPRY_sf"/>
</dbReference>
<dbReference type="SMART" id="SM00588">
    <property type="entry name" value="NEUZ"/>
    <property type="match status" value="1"/>
</dbReference>
<protein>
    <submittedName>
        <fullName evidence="7">E3 ubiquitin-protein ligase NEURL1</fullName>
    </submittedName>
</protein>
<dbReference type="Pfam" id="PF13920">
    <property type="entry name" value="zf-C3HC4_3"/>
    <property type="match status" value="1"/>
</dbReference>
<feature type="region of interest" description="Disordered" evidence="4">
    <location>
        <begin position="474"/>
        <end position="499"/>
    </location>
</feature>
<dbReference type="PROSITE" id="PS50089">
    <property type="entry name" value="ZF_RING_2"/>
    <property type="match status" value="1"/>
</dbReference>
<evidence type="ECO:0000313" key="7">
    <source>
        <dbReference type="EMBL" id="KAF0291493.1"/>
    </source>
</evidence>
<comment type="caution">
    <text evidence="7">The sequence shown here is derived from an EMBL/GenBank/DDBJ whole genome shotgun (WGS) entry which is preliminary data.</text>
</comment>
<dbReference type="Proteomes" id="UP000440578">
    <property type="component" value="Unassembled WGS sequence"/>
</dbReference>
<organism evidence="7 8">
    <name type="scientific">Amphibalanus amphitrite</name>
    <name type="common">Striped barnacle</name>
    <name type="synonym">Balanus amphitrite</name>
    <dbReference type="NCBI Taxonomy" id="1232801"/>
    <lineage>
        <taxon>Eukaryota</taxon>
        <taxon>Metazoa</taxon>
        <taxon>Ecdysozoa</taxon>
        <taxon>Arthropoda</taxon>
        <taxon>Crustacea</taxon>
        <taxon>Multicrustacea</taxon>
        <taxon>Cirripedia</taxon>
        <taxon>Thoracica</taxon>
        <taxon>Thoracicalcarea</taxon>
        <taxon>Balanomorpha</taxon>
        <taxon>Balanoidea</taxon>
        <taxon>Balanidae</taxon>
        <taxon>Amphibalaninae</taxon>
        <taxon>Amphibalanus</taxon>
    </lineage>
</organism>
<dbReference type="PANTHER" id="PTHR12429:SF6">
    <property type="entry name" value="PROTEIN NEURALIZED"/>
    <property type="match status" value="1"/>
</dbReference>
<dbReference type="Gene3D" id="2.60.120.920">
    <property type="match status" value="2"/>
</dbReference>
<evidence type="ECO:0000313" key="8">
    <source>
        <dbReference type="Proteomes" id="UP000440578"/>
    </source>
</evidence>
<dbReference type="InterPro" id="IPR006573">
    <property type="entry name" value="NHR_dom"/>
</dbReference>
<evidence type="ECO:0000259" key="6">
    <source>
        <dbReference type="PROSITE" id="PS51065"/>
    </source>
</evidence>
<dbReference type="EMBL" id="VIIS01001875">
    <property type="protein sequence ID" value="KAF0291493.1"/>
    <property type="molecule type" value="Genomic_DNA"/>
</dbReference>
<dbReference type="Gene3D" id="3.30.40.10">
    <property type="entry name" value="Zinc/RING finger domain, C3HC4 (zinc finger)"/>
    <property type="match status" value="1"/>
</dbReference>
<keyword evidence="2" id="KW-0862">Zinc</keyword>
<dbReference type="InterPro" id="IPR037962">
    <property type="entry name" value="Neuralized"/>
</dbReference>
<accession>A0A6A4VCY4</accession>
<evidence type="ECO:0000256" key="2">
    <source>
        <dbReference type="ARBA" id="ARBA00022833"/>
    </source>
</evidence>
<sequence>MELELPPSGMPLRSDPPPVPLRFHRVHGVNIRLSTDRRCASRVPANACAGGLLFSSRPLAVKEQVQEGGELHIVFRISMMGPITSVAGVICVGFTTVDPASFERPPVSRLISDLVLTPGYWGSALEPCLQEVNRRLGFYATPCGSARLEVDGVFHNLIFSGVDTSRPFWAVIDIIGPVFGVQLIPDWQPTLPDDSPPARRVSVRRQPAVHWTGSATPEDVLDSWVRQERTRLLEVRRTDQDDDVYLAEGVRDGEDTVEVGTDAGEEAETDRVEIGEDAVKTVGLKPCPLNRDVVGGPVKVRARGTEAWLKEGTAGYAFTAVPLLRGTWIRLRILETVRAGPGESTAGLSIGLTLTDPDHRMGLQLPADPRQFGDGTQLLPIADDVLRRPRVGDLVDILLAVDGAMLVTSRGEPYDTVLGAATALPVWLMLGLTGTVRAVRILGTTRVAESEFPAEEHPADQPWWPDPRLVSGEDAHGSVTPRWDGRSVSPQCRHEPDEPDPIPRWVCSTEGCPGLFRPPPGSDDEGTMCFLCRREAPADVGLVCGHGHLCRACAAQWLLDGRPRECPICEQHRRRFDELNAQ</sequence>
<dbReference type="InterPro" id="IPR013083">
    <property type="entry name" value="Znf_RING/FYVE/PHD"/>
</dbReference>
<evidence type="ECO:0000256" key="1">
    <source>
        <dbReference type="ARBA" id="ARBA00022771"/>
    </source>
</evidence>
<gene>
    <name evidence="7" type="primary">NEURL1_1</name>
    <name evidence="7" type="ORF">FJT64_001092</name>
</gene>
<dbReference type="AlphaFoldDB" id="A0A6A4VCY4"/>
<keyword evidence="8" id="KW-1185">Reference proteome</keyword>
<name>A0A6A4VCY4_AMPAM</name>
<dbReference type="PANTHER" id="PTHR12429">
    <property type="entry name" value="NEURALIZED"/>
    <property type="match status" value="1"/>
</dbReference>
<dbReference type="SUPFAM" id="SSF57850">
    <property type="entry name" value="RING/U-box"/>
    <property type="match status" value="1"/>
</dbReference>